<dbReference type="RefSeq" id="WP_017181602.1">
    <property type="nucleotide sequence ID" value="NZ_CP022745.1"/>
</dbReference>
<organism evidence="7 8">
    <name type="scientific">Sphingobium xenophagum</name>
    <dbReference type="NCBI Taxonomy" id="121428"/>
    <lineage>
        <taxon>Bacteria</taxon>
        <taxon>Pseudomonadati</taxon>
        <taxon>Pseudomonadota</taxon>
        <taxon>Alphaproteobacteria</taxon>
        <taxon>Sphingomonadales</taxon>
        <taxon>Sphingomonadaceae</taxon>
        <taxon>Sphingobium</taxon>
    </lineage>
</organism>
<accession>A0A249MU39</accession>
<proteinExistence type="predicted"/>
<gene>
    <name evidence="7" type="ORF">CJD35_09610</name>
</gene>
<evidence type="ECO:0000256" key="1">
    <source>
        <dbReference type="ARBA" id="ARBA00004141"/>
    </source>
</evidence>
<dbReference type="KEGG" id="shyd:CJD35_09610"/>
<dbReference type="InterPro" id="IPR009915">
    <property type="entry name" value="NnrU_dom"/>
</dbReference>
<keyword evidence="2 5" id="KW-0812">Transmembrane</keyword>
<dbReference type="EMBL" id="CP022745">
    <property type="protein sequence ID" value="ASY44677.1"/>
    <property type="molecule type" value="Genomic_DNA"/>
</dbReference>
<keyword evidence="3 5" id="KW-1133">Transmembrane helix</keyword>
<comment type="subcellular location">
    <subcellularLocation>
        <location evidence="1">Membrane</location>
        <topology evidence="1">Multi-pass membrane protein</topology>
    </subcellularLocation>
</comment>
<dbReference type="GO" id="GO:0016020">
    <property type="term" value="C:membrane"/>
    <property type="evidence" value="ECO:0007669"/>
    <property type="project" value="UniProtKB-SubCell"/>
</dbReference>
<dbReference type="AlphaFoldDB" id="A0A249MU39"/>
<sequence length="240" mass="25904">MLPLAWHGWGHGDMMLLIAATAFVGTHFLMSHPLRAPLVSRLGEKGFLGLYSLVAAVTMIWMILAYRAAPVTPMLWPVGDDLWALVTVIMLIASILLLGSLVGNPALPAPDGSAMVPAEAKGVFAITRHPMMWAIALWGVAHILVYPVIANIILSVAIIILSLVGAALQDSKKAALTPDSWPLWESRTSYWPFAAILAGRARFGRFGLHALAGGTVLWLVATWAHIPLTGWPAGIWRWLG</sequence>
<feature type="transmembrane region" description="Helical" evidence="5">
    <location>
        <begin position="82"/>
        <end position="102"/>
    </location>
</feature>
<feature type="transmembrane region" description="Helical" evidence="5">
    <location>
        <begin position="206"/>
        <end position="226"/>
    </location>
</feature>
<reference evidence="7 8" key="1">
    <citation type="submission" date="2017-08" db="EMBL/GenBank/DDBJ databases">
        <title>Whole Genome Sequence of Sphingobium hydrophobicum C1: Insights into Adaption to the Electronic-waste Contaminated Sediment.</title>
        <authorList>
            <person name="Song D."/>
            <person name="Chen X."/>
            <person name="Xu M."/>
        </authorList>
    </citation>
    <scope>NUCLEOTIDE SEQUENCE [LARGE SCALE GENOMIC DNA]</scope>
    <source>
        <strain evidence="7 8">C1</strain>
    </source>
</reference>
<feature type="transmembrane region" description="Helical" evidence="5">
    <location>
        <begin position="149"/>
        <end position="168"/>
    </location>
</feature>
<name>A0A249MU39_SPHXE</name>
<protein>
    <submittedName>
        <fullName evidence="7">MFS transporter</fullName>
    </submittedName>
</protein>
<evidence type="ECO:0000256" key="2">
    <source>
        <dbReference type="ARBA" id="ARBA00022692"/>
    </source>
</evidence>
<dbReference type="Proteomes" id="UP000217141">
    <property type="component" value="Chromosome I"/>
</dbReference>
<evidence type="ECO:0000259" key="6">
    <source>
        <dbReference type="Pfam" id="PF07298"/>
    </source>
</evidence>
<keyword evidence="4 5" id="KW-0472">Membrane</keyword>
<dbReference type="Pfam" id="PF07298">
    <property type="entry name" value="NnrU"/>
    <property type="match status" value="1"/>
</dbReference>
<feature type="transmembrane region" description="Helical" evidence="5">
    <location>
        <begin position="46"/>
        <end position="66"/>
    </location>
</feature>
<evidence type="ECO:0000256" key="3">
    <source>
        <dbReference type="ARBA" id="ARBA00022989"/>
    </source>
</evidence>
<feature type="transmembrane region" description="Helical" evidence="5">
    <location>
        <begin position="14"/>
        <end position="34"/>
    </location>
</feature>
<feature type="transmembrane region" description="Helical" evidence="5">
    <location>
        <begin position="123"/>
        <end position="143"/>
    </location>
</feature>
<feature type="domain" description="NnrU" evidence="6">
    <location>
        <begin position="16"/>
        <end position="231"/>
    </location>
</feature>
<evidence type="ECO:0000313" key="7">
    <source>
        <dbReference type="EMBL" id="ASY44677.1"/>
    </source>
</evidence>
<evidence type="ECO:0000313" key="8">
    <source>
        <dbReference type="Proteomes" id="UP000217141"/>
    </source>
</evidence>
<evidence type="ECO:0000256" key="4">
    <source>
        <dbReference type="ARBA" id="ARBA00023136"/>
    </source>
</evidence>
<evidence type="ECO:0000256" key="5">
    <source>
        <dbReference type="SAM" id="Phobius"/>
    </source>
</evidence>